<dbReference type="EMBL" id="AP014968">
    <property type="protein sequence ID" value="BAT17522.1"/>
    <property type="molecule type" value="Genomic_DNA"/>
</dbReference>
<reference evidence="3" key="1">
    <citation type="journal article" date="2005" name="Nature">
        <title>The map-based sequence of the rice genome.</title>
        <authorList>
            <consortium name="International rice genome sequencing project (IRGSP)"/>
            <person name="Matsumoto T."/>
            <person name="Wu J."/>
            <person name="Kanamori H."/>
            <person name="Katayose Y."/>
            <person name="Fujisawa M."/>
            <person name="Namiki N."/>
            <person name="Mizuno H."/>
            <person name="Yamamoto K."/>
            <person name="Antonio B.A."/>
            <person name="Baba T."/>
            <person name="Sakata K."/>
            <person name="Nagamura Y."/>
            <person name="Aoki H."/>
            <person name="Arikawa K."/>
            <person name="Arita K."/>
            <person name="Bito T."/>
            <person name="Chiden Y."/>
            <person name="Fujitsuka N."/>
            <person name="Fukunaka R."/>
            <person name="Hamada M."/>
            <person name="Harada C."/>
            <person name="Hayashi A."/>
            <person name="Hijishita S."/>
            <person name="Honda M."/>
            <person name="Hosokawa S."/>
            <person name="Ichikawa Y."/>
            <person name="Idonuma A."/>
            <person name="Iijima M."/>
            <person name="Ikeda M."/>
            <person name="Ikeno M."/>
            <person name="Ito K."/>
            <person name="Ito S."/>
            <person name="Ito T."/>
            <person name="Ito Y."/>
            <person name="Ito Y."/>
            <person name="Iwabuchi A."/>
            <person name="Kamiya K."/>
            <person name="Karasawa W."/>
            <person name="Kurita K."/>
            <person name="Katagiri S."/>
            <person name="Kikuta A."/>
            <person name="Kobayashi H."/>
            <person name="Kobayashi N."/>
            <person name="Machita K."/>
            <person name="Maehara T."/>
            <person name="Masukawa M."/>
            <person name="Mizubayashi T."/>
            <person name="Mukai Y."/>
            <person name="Nagasaki H."/>
            <person name="Nagata Y."/>
            <person name="Naito S."/>
            <person name="Nakashima M."/>
            <person name="Nakama Y."/>
            <person name="Nakamichi Y."/>
            <person name="Nakamura M."/>
            <person name="Meguro A."/>
            <person name="Negishi M."/>
            <person name="Ohta I."/>
            <person name="Ohta T."/>
            <person name="Okamoto M."/>
            <person name="Ono N."/>
            <person name="Saji S."/>
            <person name="Sakaguchi M."/>
            <person name="Sakai K."/>
            <person name="Shibata M."/>
            <person name="Shimokawa T."/>
            <person name="Song J."/>
            <person name="Takazaki Y."/>
            <person name="Terasawa K."/>
            <person name="Tsugane M."/>
            <person name="Tsuji K."/>
            <person name="Ueda S."/>
            <person name="Waki K."/>
            <person name="Yamagata H."/>
            <person name="Yamamoto M."/>
            <person name="Yamamoto S."/>
            <person name="Yamane H."/>
            <person name="Yoshiki S."/>
            <person name="Yoshihara R."/>
            <person name="Yukawa K."/>
            <person name="Zhong H."/>
            <person name="Yano M."/>
            <person name="Yuan Q."/>
            <person name="Ouyang S."/>
            <person name="Liu J."/>
            <person name="Jones K.M."/>
            <person name="Gansberger K."/>
            <person name="Moffat K."/>
            <person name="Hill J."/>
            <person name="Bera J."/>
            <person name="Fadrosh D."/>
            <person name="Jin S."/>
            <person name="Johri S."/>
            <person name="Kim M."/>
            <person name="Overton L."/>
            <person name="Reardon M."/>
            <person name="Tsitrin T."/>
            <person name="Vuong H."/>
            <person name="Weaver B."/>
            <person name="Ciecko A."/>
            <person name="Tallon L."/>
            <person name="Jackson J."/>
            <person name="Pai G."/>
            <person name="Aken S.V."/>
            <person name="Utterback T."/>
            <person name="Reidmuller S."/>
            <person name="Feldblyum T."/>
            <person name="Hsiao J."/>
            <person name="Zismann V."/>
            <person name="Iobst S."/>
            <person name="de Vazeille A.R."/>
            <person name="Buell C.R."/>
            <person name="Ying K."/>
            <person name="Li Y."/>
            <person name="Lu T."/>
            <person name="Huang Y."/>
            <person name="Zhao Q."/>
            <person name="Feng Q."/>
            <person name="Zhang L."/>
            <person name="Zhu J."/>
            <person name="Weng Q."/>
            <person name="Mu J."/>
            <person name="Lu Y."/>
            <person name="Fan D."/>
            <person name="Liu Y."/>
            <person name="Guan J."/>
            <person name="Zhang Y."/>
            <person name="Yu S."/>
            <person name="Liu X."/>
            <person name="Zhang Y."/>
            <person name="Hong G."/>
            <person name="Han B."/>
            <person name="Choisne N."/>
            <person name="Demange N."/>
            <person name="Orjeda G."/>
            <person name="Samain S."/>
            <person name="Cattolico L."/>
            <person name="Pelletier E."/>
            <person name="Couloux A."/>
            <person name="Segurens B."/>
            <person name="Wincker P."/>
            <person name="D'Hont A."/>
            <person name="Scarpelli C."/>
            <person name="Weissenbach J."/>
            <person name="Salanoubat M."/>
            <person name="Quetier F."/>
            <person name="Yu Y."/>
            <person name="Kim H.R."/>
            <person name="Rambo T."/>
            <person name="Currie J."/>
            <person name="Collura K."/>
            <person name="Luo M."/>
            <person name="Yang T."/>
            <person name="Ammiraju J.S.S."/>
            <person name="Engler F."/>
            <person name="Soderlund C."/>
            <person name="Wing R.A."/>
            <person name="Palmer L.E."/>
            <person name="de la Bastide M."/>
            <person name="Spiegel L."/>
            <person name="Nascimento L."/>
            <person name="Zutavern T."/>
            <person name="O'Shaughnessy A."/>
            <person name="Dike S."/>
            <person name="Dedhia N."/>
            <person name="Preston R."/>
            <person name="Balija V."/>
            <person name="McCombie W.R."/>
            <person name="Chow T."/>
            <person name="Chen H."/>
            <person name="Chung M."/>
            <person name="Chen C."/>
            <person name="Shaw J."/>
            <person name="Wu H."/>
            <person name="Hsiao K."/>
            <person name="Chao Y."/>
            <person name="Chu M."/>
            <person name="Cheng C."/>
            <person name="Hour A."/>
            <person name="Lee P."/>
            <person name="Lin S."/>
            <person name="Lin Y."/>
            <person name="Liou J."/>
            <person name="Liu S."/>
            <person name="Hsing Y."/>
            <person name="Raghuvanshi S."/>
            <person name="Mohanty A."/>
            <person name="Bharti A.K."/>
            <person name="Gaur A."/>
            <person name="Gupta V."/>
            <person name="Kumar D."/>
            <person name="Ravi V."/>
            <person name="Vij S."/>
            <person name="Kapur A."/>
            <person name="Khurana P."/>
            <person name="Khurana P."/>
            <person name="Khurana J.P."/>
            <person name="Tyagi A.K."/>
            <person name="Gaikwad K."/>
            <person name="Singh A."/>
            <person name="Dalal V."/>
            <person name="Srivastava S."/>
            <person name="Dixit A."/>
            <person name="Pal A.K."/>
            <person name="Ghazi I.A."/>
            <person name="Yadav M."/>
            <person name="Pandit A."/>
            <person name="Bhargava A."/>
            <person name="Sureshbabu K."/>
            <person name="Batra K."/>
            <person name="Sharma T.R."/>
            <person name="Mohapatra T."/>
            <person name="Singh N.K."/>
            <person name="Messing J."/>
            <person name="Nelson A.B."/>
            <person name="Fuks G."/>
            <person name="Kavchok S."/>
            <person name="Keizer G."/>
            <person name="Linton E."/>
            <person name="Llaca V."/>
            <person name="Song R."/>
            <person name="Tanyolac B."/>
            <person name="Young S."/>
            <person name="Ho-Il K."/>
            <person name="Hahn J.H."/>
            <person name="Sangsakoo G."/>
            <person name="Vanavichit A."/>
            <person name="de Mattos Luiz.A.T."/>
            <person name="Zimmer P.D."/>
            <person name="Malone G."/>
            <person name="Dellagostin O."/>
            <person name="de Oliveira A.C."/>
            <person name="Bevan M."/>
            <person name="Bancroft I."/>
            <person name="Minx P."/>
            <person name="Cordum H."/>
            <person name="Wilson R."/>
            <person name="Cheng Z."/>
            <person name="Jin W."/>
            <person name="Jiang J."/>
            <person name="Leong S.A."/>
            <person name="Iwama H."/>
            <person name="Gojobori T."/>
            <person name="Itoh T."/>
            <person name="Niimura Y."/>
            <person name="Fujii Y."/>
            <person name="Habara T."/>
            <person name="Sakai H."/>
            <person name="Sato Y."/>
            <person name="Wilson G."/>
            <person name="Kumar K."/>
            <person name="McCouch S."/>
            <person name="Juretic N."/>
            <person name="Hoen D."/>
            <person name="Wright S."/>
            <person name="Bruskiewich R."/>
            <person name="Bureau T."/>
            <person name="Miyao A."/>
            <person name="Hirochika H."/>
            <person name="Nishikawa T."/>
            <person name="Kadowaki K."/>
            <person name="Sugiura M."/>
            <person name="Burr B."/>
            <person name="Sasaki T."/>
        </authorList>
    </citation>
    <scope>NUCLEOTIDE SEQUENCE [LARGE SCALE GENOMIC DNA]</scope>
    <source>
        <strain evidence="3">cv. Nipponbare</strain>
    </source>
</reference>
<accession>A0A0N7KU61</accession>
<dbReference type="PaxDb" id="39947-A0A0N7KU61"/>
<protein>
    <submittedName>
        <fullName evidence="2">Os12g0543650 protein</fullName>
    </submittedName>
</protein>
<dbReference type="AlphaFoldDB" id="A0A0N7KU61"/>
<feature type="compositionally biased region" description="Low complexity" evidence="1">
    <location>
        <begin position="236"/>
        <end position="247"/>
    </location>
</feature>
<reference evidence="2 3" key="2">
    <citation type="journal article" date="2013" name="Plant Cell Physiol.">
        <title>Rice Annotation Project Database (RAP-DB): an integrative and interactive database for rice genomics.</title>
        <authorList>
            <person name="Sakai H."/>
            <person name="Lee S.S."/>
            <person name="Tanaka T."/>
            <person name="Numa H."/>
            <person name="Kim J."/>
            <person name="Kawahara Y."/>
            <person name="Wakimoto H."/>
            <person name="Yang C.C."/>
            <person name="Iwamoto M."/>
            <person name="Abe T."/>
            <person name="Yamada Y."/>
            <person name="Muto A."/>
            <person name="Inokuchi H."/>
            <person name="Ikemura T."/>
            <person name="Matsumoto T."/>
            <person name="Sasaki T."/>
            <person name="Itoh T."/>
        </authorList>
    </citation>
    <scope>NUCLEOTIDE SEQUENCE [LARGE SCALE GENOMIC DNA]</scope>
    <source>
        <strain evidence="3">cv. Nipponbare</strain>
    </source>
</reference>
<dbReference type="Gramene" id="Os12t0543650-00">
    <property type="protein sequence ID" value="Os12t0543650-00"/>
    <property type="gene ID" value="Os12g0543650"/>
</dbReference>
<dbReference type="eggNOG" id="ENOG502R7G3">
    <property type="taxonomic scope" value="Eukaryota"/>
</dbReference>
<proteinExistence type="predicted"/>
<feature type="region of interest" description="Disordered" evidence="1">
    <location>
        <begin position="218"/>
        <end position="247"/>
    </location>
</feature>
<keyword evidence="3" id="KW-1185">Reference proteome</keyword>
<gene>
    <name evidence="2" type="ordered locus">Os12g0543650</name>
    <name evidence="2" type="ORF">OSNPB_120543650</name>
</gene>
<evidence type="ECO:0000313" key="2">
    <source>
        <dbReference type="EMBL" id="BAT17522.1"/>
    </source>
</evidence>
<evidence type="ECO:0000313" key="3">
    <source>
        <dbReference type="Proteomes" id="UP000059680"/>
    </source>
</evidence>
<dbReference type="Proteomes" id="UP000059680">
    <property type="component" value="Chromosome 12"/>
</dbReference>
<sequence>MAGEPGADNHILSKLPTNEVDDEILIRGHGVHARLPDDRPTGGVDVAGHELVDPPRHRVRQGVAASAPVPPIRVARRTAVRAHLDQAWELHGRRGVDAGVTVAGERREAGLRRELMLAAGAGLPVADERVQRLHWQVDAGDRLDKLARPRAHCDDALGAVELLPARRLHQDRSISYLAMSITSVLSLSTAPFLAASDWNMATALVALMTPPSSLLAAVHPSGRRNTADHSHDAAESSEAPTTSAAPPFWMAARRAGSARGPMSRCGVGVSTR</sequence>
<dbReference type="InParanoid" id="A0A0N7KU61"/>
<name>A0A0N7KU61_ORYSJ</name>
<evidence type="ECO:0000256" key="1">
    <source>
        <dbReference type="SAM" id="MobiDB-lite"/>
    </source>
</evidence>
<organism evidence="2 3">
    <name type="scientific">Oryza sativa subsp. japonica</name>
    <name type="common">Rice</name>
    <dbReference type="NCBI Taxonomy" id="39947"/>
    <lineage>
        <taxon>Eukaryota</taxon>
        <taxon>Viridiplantae</taxon>
        <taxon>Streptophyta</taxon>
        <taxon>Embryophyta</taxon>
        <taxon>Tracheophyta</taxon>
        <taxon>Spermatophyta</taxon>
        <taxon>Magnoliopsida</taxon>
        <taxon>Liliopsida</taxon>
        <taxon>Poales</taxon>
        <taxon>Poaceae</taxon>
        <taxon>BOP clade</taxon>
        <taxon>Oryzoideae</taxon>
        <taxon>Oryzeae</taxon>
        <taxon>Oryzinae</taxon>
        <taxon>Oryza</taxon>
        <taxon>Oryza sativa</taxon>
    </lineage>
</organism>
<reference evidence="2 3" key="3">
    <citation type="journal article" date="2013" name="Rice">
        <title>Improvement of the Oryza sativa Nipponbare reference genome using next generation sequence and optical map data.</title>
        <authorList>
            <person name="Kawahara Y."/>
            <person name="de la Bastide M."/>
            <person name="Hamilton J.P."/>
            <person name="Kanamori H."/>
            <person name="McCombie W.R."/>
            <person name="Ouyang S."/>
            <person name="Schwartz D.C."/>
            <person name="Tanaka T."/>
            <person name="Wu J."/>
            <person name="Zhou S."/>
            <person name="Childs K.L."/>
            <person name="Davidson R.M."/>
            <person name="Lin H."/>
            <person name="Quesada-Ocampo L."/>
            <person name="Vaillancourt B."/>
            <person name="Sakai H."/>
            <person name="Lee S.S."/>
            <person name="Kim J."/>
            <person name="Numa H."/>
            <person name="Itoh T."/>
            <person name="Buell C.R."/>
            <person name="Matsumoto T."/>
        </authorList>
    </citation>
    <scope>NUCLEOTIDE SEQUENCE [LARGE SCALE GENOMIC DNA]</scope>
    <source>
        <strain evidence="3">cv. Nipponbare</strain>
    </source>
</reference>
<feature type="compositionally biased region" description="Basic and acidic residues" evidence="1">
    <location>
        <begin position="225"/>
        <end position="234"/>
    </location>
</feature>